<dbReference type="EMBL" id="JARAOO010000001">
    <property type="protein sequence ID" value="KAJ7981801.1"/>
    <property type="molecule type" value="Genomic_DNA"/>
</dbReference>
<evidence type="ECO:0000259" key="1">
    <source>
        <dbReference type="Pfam" id="PF25516"/>
    </source>
</evidence>
<accession>A0AAD7VMR6</accession>
<sequence>MPLRRIKQLKFNDASIQLTNNINEADAILALQSKFKKNPVIQTVPRHDIPTYVTKVTKCNTVFLVEQLL</sequence>
<feature type="domain" description="Phosphotyrosine protein phosphatase" evidence="1">
    <location>
        <begin position="6"/>
        <end position="57"/>
    </location>
</feature>
<dbReference type="KEGG" id="qsa:O6P43_001020"/>
<name>A0AAD7VMR6_QUISA</name>
<dbReference type="InterPro" id="IPR058670">
    <property type="entry name" value="PTPase_dom"/>
</dbReference>
<comment type="caution">
    <text evidence="2">The sequence shown here is derived from an EMBL/GenBank/DDBJ whole genome shotgun (WGS) entry which is preliminary data.</text>
</comment>
<reference evidence="2 3" key="1">
    <citation type="journal article" date="2023" name="Science">
        <title>Elucidation of the pathway for biosynthesis of saponin adjuvants from the soapbark tree.</title>
        <authorList>
            <person name="Reed J."/>
            <person name="Orme A."/>
            <person name="El-Demerdash A."/>
            <person name="Owen C."/>
            <person name="Martin L.B.B."/>
            <person name="Misra R.C."/>
            <person name="Kikuchi S."/>
            <person name="Rejzek M."/>
            <person name="Martin A.C."/>
            <person name="Harkess A."/>
            <person name="Leebens-Mack J."/>
            <person name="Louveau T."/>
            <person name="Stephenson M.J."/>
            <person name="Osbourn A."/>
        </authorList>
    </citation>
    <scope>NUCLEOTIDE SEQUENCE [LARGE SCALE GENOMIC DNA]</scope>
    <source>
        <strain evidence="2">S10</strain>
    </source>
</reference>
<evidence type="ECO:0000313" key="2">
    <source>
        <dbReference type="EMBL" id="KAJ7981801.1"/>
    </source>
</evidence>
<dbReference type="AlphaFoldDB" id="A0AAD7VMR6"/>
<dbReference type="GO" id="GO:0016787">
    <property type="term" value="F:hydrolase activity"/>
    <property type="evidence" value="ECO:0007669"/>
    <property type="project" value="UniProtKB-KW"/>
</dbReference>
<dbReference type="Pfam" id="PF25516">
    <property type="entry name" value="PTPase"/>
    <property type="match status" value="1"/>
</dbReference>
<gene>
    <name evidence="2" type="ORF">O6P43_001020</name>
</gene>
<keyword evidence="2" id="KW-0378">Hydrolase</keyword>
<keyword evidence="3" id="KW-1185">Reference proteome</keyword>
<organism evidence="2 3">
    <name type="scientific">Quillaja saponaria</name>
    <name type="common">Soap bark tree</name>
    <dbReference type="NCBI Taxonomy" id="32244"/>
    <lineage>
        <taxon>Eukaryota</taxon>
        <taxon>Viridiplantae</taxon>
        <taxon>Streptophyta</taxon>
        <taxon>Embryophyta</taxon>
        <taxon>Tracheophyta</taxon>
        <taxon>Spermatophyta</taxon>
        <taxon>Magnoliopsida</taxon>
        <taxon>eudicotyledons</taxon>
        <taxon>Gunneridae</taxon>
        <taxon>Pentapetalae</taxon>
        <taxon>rosids</taxon>
        <taxon>fabids</taxon>
        <taxon>Fabales</taxon>
        <taxon>Quillajaceae</taxon>
        <taxon>Quillaja</taxon>
    </lineage>
</organism>
<protein>
    <submittedName>
        <fullName evidence="2">P-loop containing nucleoside triphosphate hydrolases superfamily protein</fullName>
    </submittedName>
</protein>
<dbReference type="Proteomes" id="UP001163823">
    <property type="component" value="Chromosome 1"/>
</dbReference>
<proteinExistence type="predicted"/>
<evidence type="ECO:0000313" key="3">
    <source>
        <dbReference type="Proteomes" id="UP001163823"/>
    </source>
</evidence>